<reference evidence="1 2" key="1">
    <citation type="submission" date="2020-05" db="EMBL/GenBank/DDBJ databases">
        <title>Whole genome shotgun sequence of Streptomyces microflavus NBRC 13062.</title>
        <authorList>
            <person name="Komaki H."/>
            <person name="Tamura T."/>
        </authorList>
    </citation>
    <scope>NUCLEOTIDE SEQUENCE [LARGE SCALE GENOMIC DNA]</scope>
    <source>
        <strain evidence="1 2">NBRC 13062</strain>
    </source>
</reference>
<name>A0A7J0CLT0_STRMI</name>
<evidence type="ECO:0000313" key="1">
    <source>
        <dbReference type="EMBL" id="GFN03389.1"/>
    </source>
</evidence>
<organism evidence="1 2">
    <name type="scientific">Streptomyces microflavus</name>
    <name type="common">Streptomyces lipmanii</name>
    <dbReference type="NCBI Taxonomy" id="1919"/>
    <lineage>
        <taxon>Bacteria</taxon>
        <taxon>Bacillati</taxon>
        <taxon>Actinomycetota</taxon>
        <taxon>Actinomycetes</taxon>
        <taxon>Kitasatosporales</taxon>
        <taxon>Streptomycetaceae</taxon>
        <taxon>Streptomyces</taxon>
    </lineage>
</organism>
<dbReference type="EMBL" id="BLWD01000001">
    <property type="protein sequence ID" value="GFN03389.1"/>
    <property type="molecule type" value="Genomic_DNA"/>
</dbReference>
<accession>A0A7J0CLT0</accession>
<dbReference type="AlphaFoldDB" id="A0A7J0CLT0"/>
<proteinExistence type="predicted"/>
<protein>
    <submittedName>
        <fullName evidence="1">Uncharacterized protein</fullName>
    </submittedName>
</protein>
<dbReference type="Proteomes" id="UP000498740">
    <property type="component" value="Unassembled WGS sequence"/>
</dbReference>
<gene>
    <name evidence="1" type="ORF">Smic_19450</name>
</gene>
<comment type="caution">
    <text evidence="1">The sequence shown here is derived from an EMBL/GenBank/DDBJ whole genome shotgun (WGS) entry which is preliminary data.</text>
</comment>
<sequence length="117" mass="12696">MTDSAPAHRPLPTWDQVVALRDFIHGRTYAAAVPTIRLNGEPPHAPGSALARVAEVNGALYEVTSHLCSRLYAELAAVRPGSGAEASWEALITITASWREDPELPAWVHEVLPVKPR</sequence>
<evidence type="ECO:0000313" key="2">
    <source>
        <dbReference type="Proteomes" id="UP000498740"/>
    </source>
</evidence>